<sequence>MNFHSQAFPLLYNFPF</sequence>
<accession>A0A2P2PPB5</accession>
<organism evidence="1">
    <name type="scientific">Rhizophora mucronata</name>
    <name type="common">Asiatic mangrove</name>
    <dbReference type="NCBI Taxonomy" id="61149"/>
    <lineage>
        <taxon>Eukaryota</taxon>
        <taxon>Viridiplantae</taxon>
        <taxon>Streptophyta</taxon>
        <taxon>Embryophyta</taxon>
        <taxon>Tracheophyta</taxon>
        <taxon>Spermatophyta</taxon>
        <taxon>Magnoliopsida</taxon>
        <taxon>eudicotyledons</taxon>
        <taxon>Gunneridae</taxon>
        <taxon>Pentapetalae</taxon>
        <taxon>rosids</taxon>
        <taxon>fabids</taxon>
        <taxon>Malpighiales</taxon>
        <taxon>Rhizophoraceae</taxon>
        <taxon>Rhizophora</taxon>
    </lineage>
</organism>
<protein>
    <submittedName>
        <fullName evidence="1">Uncharacterized protein</fullName>
    </submittedName>
</protein>
<reference evidence="1" key="1">
    <citation type="submission" date="2018-02" db="EMBL/GenBank/DDBJ databases">
        <title>Rhizophora mucronata_Transcriptome.</title>
        <authorList>
            <person name="Meera S.P."/>
            <person name="Sreeshan A."/>
            <person name="Augustine A."/>
        </authorList>
    </citation>
    <scope>NUCLEOTIDE SEQUENCE</scope>
    <source>
        <tissue evidence="1">Leaf</tissue>
    </source>
</reference>
<proteinExistence type="predicted"/>
<name>A0A2P2PPB5_RHIMU</name>
<evidence type="ECO:0000313" key="1">
    <source>
        <dbReference type="EMBL" id="MBX56596.1"/>
    </source>
</evidence>
<dbReference type="EMBL" id="GGEC01076112">
    <property type="protein sequence ID" value="MBX56596.1"/>
    <property type="molecule type" value="Transcribed_RNA"/>
</dbReference>
<dbReference type="AlphaFoldDB" id="A0A2P2PPB5"/>